<evidence type="ECO:0000313" key="1">
    <source>
        <dbReference type="EMBL" id="MFB9211762.1"/>
    </source>
</evidence>
<keyword evidence="2" id="KW-1185">Reference proteome</keyword>
<reference evidence="1 2" key="1">
    <citation type="submission" date="2024-09" db="EMBL/GenBank/DDBJ databases">
        <authorList>
            <person name="Sun Q."/>
            <person name="Mori K."/>
        </authorList>
    </citation>
    <scope>NUCLEOTIDE SEQUENCE [LARGE SCALE GENOMIC DNA]</scope>
    <source>
        <strain evidence="1 2">CECT 7682</strain>
    </source>
</reference>
<comment type="caution">
    <text evidence="1">The sequence shown here is derived from an EMBL/GenBank/DDBJ whole genome shotgun (WGS) entry which is preliminary data.</text>
</comment>
<evidence type="ECO:0000313" key="2">
    <source>
        <dbReference type="Proteomes" id="UP001589654"/>
    </source>
</evidence>
<dbReference type="EMBL" id="JBHMEW010000053">
    <property type="protein sequence ID" value="MFB9211762.1"/>
    <property type="molecule type" value="Genomic_DNA"/>
</dbReference>
<gene>
    <name evidence="1" type="ORF">ACFFUR_08090</name>
</gene>
<sequence length="143" mass="16739">MEEQLNKLLEKYYEGQSSLQEEKLIRQLLKDTEGFKEEKQFFLGLEALGMKEPVPQIPPKTGFQWRNWQKVAAIALVCLGVGWLLEEQQQEKEELAYHQVMDALSLIRQNMQKGTGHLNAMDNIKHLDKANEWLNIDEIKEEK</sequence>
<organism evidence="1 2">
    <name type="scientific">Echinicola jeungdonensis</name>
    <dbReference type="NCBI Taxonomy" id="709343"/>
    <lineage>
        <taxon>Bacteria</taxon>
        <taxon>Pseudomonadati</taxon>
        <taxon>Bacteroidota</taxon>
        <taxon>Cytophagia</taxon>
        <taxon>Cytophagales</taxon>
        <taxon>Cyclobacteriaceae</taxon>
        <taxon>Echinicola</taxon>
    </lineage>
</organism>
<name>A0ABV5J5I7_9BACT</name>
<dbReference type="Proteomes" id="UP001589654">
    <property type="component" value="Unassembled WGS sequence"/>
</dbReference>
<proteinExistence type="predicted"/>
<dbReference type="RefSeq" id="WP_290247127.1">
    <property type="nucleotide sequence ID" value="NZ_JAUFQT010000001.1"/>
</dbReference>
<evidence type="ECO:0008006" key="3">
    <source>
        <dbReference type="Google" id="ProtNLM"/>
    </source>
</evidence>
<accession>A0ABV5J5I7</accession>
<protein>
    <recommendedName>
        <fullName evidence="3">Anti-sigma factor</fullName>
    </recommendedName>
</protein>